<evidence type="ECO:0000256" key="6">
    <source>
        <dbReference type="ARBA" id="ARBA00022970"/>
    </source>
</evidence>
<evidence type="ECO:0000313" key="10">
    <source>
        <dbReference type="Proteomes" id="UP000623967"/>
    </source>
</evidence>
<dbReference type="InterPro" id="IPR017871">
    <property type="entry name" value="ABC_transporter-like_CS"/>
</dbReference>
<dbReference type="EMBL" id="JAESWB010000365">
    <property type="protein sequence ID" value="MBL4954827.1"/>
    <property type="molecule type" value="Genomic_DNA"/>
</dbReference>
<dbReference type="PANTHER" id="PTHR43166:SF30">
    <property type="entry name" value="METHIONINE IMPORT ATP-BINDING PROTEIN METN"/>
    <property type="match status" value="1"/>
</dbReference>
<keyword evidence="3" id="KW-0547">Nucleotide-binding</keyword>
<dbReference type="PROSITE" id="PS50893">
    <property type="entry name" value="ABC_TRANSPORTER_2"/>
    <property type="match status" value="1"/>
</dbReference>
<dbReference type="SMART" id="SM00930">
    <property type="entry name" value="NIL"/>
    <property type="match status" value="1"/>
</dbReference>
<evidence type="ECO:0000259" key="8">
    <source>
        <dbReference type="PROSITE" id="PS50893"/>
    </source>
</evidence>
<comment type="caution">
    <text evidence="9">The sequence shown here is derived from an EMBL/GenBank/DDBJ whole genome shotgun (WGS) entry which is preliminary data.</text>
</comment>
<evidence type="ECO:0000256" key="5">
    <source>
        <dbReference type="ARBA" id="ARBA00022967"/>
    </source>
</evidence>
<dbReference type="CDD" id="cd03258">
    <property type="entry name" value="ABC_MetN_methionine_transporter"/>
    <property type="match status" value="1"/>
</dbReference>
<dbReference type="InterPro" id="IPR045865">
    <property type="entry name" value="ACT-like_dom_sf"/>
</dbReference>
<accession>A0ABS1TU82</accession>
<dbReference type="Pfam" id="PF00005">
    <property type="entry name" value="ABC_tran"/>
    <property type="match status" value="1"/>
</dbReference>
<dbReference type="InterPro" id="IPR018449">
    <property type="entry name" value="NIL_domain"/>
</dbReference>
<dbReference type="SMART" id="SM00382">
    <property type="entry name" value="AAA"/>
    <property type="match status" value="1"/>
</dbReference>
<evidence type="ECO:0000256" key="3">
    <source>
        <dbReference type="ARBA" id="ARBA00022741"/>
    </source>
</evidence>
<name>A0ABS1TU82_9BACI</name>
<keyword evidence="10" id="KW-1185">Reference proteome</keyword>
<dbReference type="PANTHER" id="PTHR43166">
    <property type="entry name" value="AMINO ACID IMPORT ATP-BINDING PROTEIN"/>
    <property type="match status" value="1"/>
</dbReference>
<keyword evidence="2" id="KW-1003">Cell membrane</keyword>
<evidence type="ECO:0000313" key="9">
    <source>
        <dbReference type="EMBL" id="MBL4954827.1"/>
    </source>
</evidence>
<evidence type="ECO:0000256" key="4">
    <source>
        <dbReference type="ARBA" id="ARBA00022840"/>
    </source>
</evidence>
<keyword evidence="6" id="KW-0029">Amino-acid transport</keyword>
<dbReference type="InterPro" id="IPR050086">
    <property type="entry name" value="MetN_ABC_transporter-like"/>
</dbReference>
<gene>
    <name evidence="9" type="ORF">JK635_21955</name>
</gene>
<dbReference type="Pfam" id="PF09383">
    <property type="entry name" value="NIL"/>
    <property type="match status" value="1"/>
</dbReference>
<dbReference type="InterPro" id="IPR027417">
    <property type="entry name" value="P-loop_NTPase"/>
</dbReference>
<dbReference type="RefSeq" id="WP_202656065.1">
    <property type="nucleotide sequence ID" value="NZ_JAESWB010000365.1"/>
</dbReference>
<dbReference type="Gene3D" id="3.30.70.260">
    <property type="match status" value="1"/>
</dbReference>
<keyword evidence="4 9" id="KW-0067">ATP-binding</keyword>
<dbReference type="Proteomes" id="UP000623967">
    <property type="component" value="Unassembled WGS sequence"/>
</dbReference>
<dbReference type="InterPro" id="IPR003439">
    <property type="entry name" value="ABC_transporter-like_ATP-bd"/>
</dbReference>
<organism evidence="9 10">
    <name type="scientific">Neobacillus paridis</name>
    <dbReference type="NCBI Taxonomy" id="2803862"/>
    <lineage>
        <taxon>Bacteria</taxon>
        <taxon>Bacillati</taxon>
        <taxon>Bacillota</taxon>
        <taxon>Bacilli</taxon>
        <taxon>Bacillales</taxon>
        <taxon>Bacillaceae</taxon>
        <taxon>Neobacillus</taxon>
    </lineage>
</organism>
<dbReference type="PROSITE" id="PS00211">
    <property type="entry name" value="ABC_TRANSPORTER_1"/>
    <property type="match status" value="1"/>
</dbReference>
<dbReference type="GO" id="GO:0005524">
    <property type="term" value="F:ATP binding"/>
    <property type="evidence" value="ECO:0007669"/>
    <property type="project" value="UniProtKB-KW"/>
</dbReference>
<evidence type="ECO:0000256" key="7">
    <source>
        <dbReference type="ARBA" id="ARBA00023136"/>
    </source>
</evidence>
<dbReference type="SUPFAM" id="SSF52540">
    <property type="entry name" value="P-loop containing nucleoside triphosphate hydrolases"/>
    <property type="match status" value="1"/>
</dbReference>
<reference evidence="9 10" key="1">
    <citation type="submission" date="2021-01" db="EMBL/GenBank/DDBJ databases">
        <title>Genome public.</title>
        <authorList>
            <person name="Liu C."/>
            <person name="Sun Q."/>
        </authorList>
    </citation>
    <scope>NUCLEOTIDE SEQUENCE [LARGE SCALE GENOMIC DNA]</scope>
    <source>
        <strain evidence="9 10">YIM B02564</strain>
    </source>
</reference>
<dbReference type="InterPro" id="IPR041701">
    <property type="entry name" value="MetN_ABC"/>
</dbReference>
<dbReference type="Gene3D" id="3.40.50.300">
    <property type="entry name" value="P-loop containing nucleotide triphosphate hydrolases"/>
    <property type="match status" value="1"/>
</dbReference>
<sequence>MIEFHNIVKEFHHKGKKMTALHNVSLKIDKGDIYGVIGYSGAGKSTLLRMVNALETPTTGKVIVGGKELGTISNQELSQVKKNISMIFQHFNLLESKTVFDNVALPLVLNKVDKATIHKRVKELLEFVGLADKENSYPSQLSGGQKQRIGIARALVTNPEILLCDEATSALDPKTTVSILKLLKRINQEFNITILIVTHEMEVIREICNKVAVMEKGNVIEAGDVLAVFGNPQRETTKEFVKTVIHDEIPSSVVQELQAEKRNRRVYQLKFFGKTASEPLLTKLTKEFDVDMNIVFANVTELQGTTLGIFTVAFFGEDSVLDHLYHYVTERNISIKEVIV</sequence>
<feature type="domain" description="ABC transporter" evidence="8">
    <location>
        <begin position="2"/>
        <end position="241"/>
    </location>
</feature>
<protein>
    <submittedName>
        <fullName evidence="9">ATP-binding cassette domain-containing protein</fullName>
    </submittedName>
</protein>
<keyword evidence="1" id="KW-0813">Transport</keyword>
<dbReference type="InterPro" id="IPR003593">
    <property type="entry name" value="AAA+_ATPase"/>
</dbReference>
<evidence type="ECO:0000256" key="1">
    <source>
        <dbReference type="ARBA" id="ARBA00022448"/>
    </source>
</evidence>
<proteinExistence type="predicted"/>
<keyword evidence="5" id="KW-1278">Translocase</keyword>
<evidence type="ECO:0000256" key="2">
    <source>
        <dbReference type="ARBA" id="ARBA00022475"/>
    </source>
</evidence>
<keyword evidence="7" id="KW-0472">Membrane</keyword>
<dbReference type="SUPFAM" id="SSF55021">
    <property type="entry name" value="ACT-like"/>
    <property type="match status" value="1"/>
</dbReference>